<dbReference type="AlphaFoldDB" id="A0AAV4CM20"/>
<evidence type="ECO:0000313" key="2">
    <source>
        <dbReference type="Proteomes" id="UP000735302"/>
    </source>
</evidence>
<name>A0AAV4CM20_9GAST</name>
<sequence length="113" mass="12860">MNGCDRADQNLGYYGVQDRRSTKWWKKLYFWAVEIGQLNAFILYKIQNNAPQKPLSKQFTFKVFIDAIVQGLVSKYAAETGLGDNLLAPLEPGMALPGRPRDQCVLNRHTNNI</sequence>
<accession>A0AAV4CM20</accession>
<reference evidence="1 2" key="1">
    <citation type="journal article" date="2021" name="Elife">
        <title>Chloroplast acquisition without the gene transfer in kleptoplastic sea slugs, Plakobranchus ocellatus.</title>
        <authorList>
            <person name="Maeda T."/>
            <person name="Takahashi S."/>
            <person name="Yoshida T."/>
            <person name="Shimamura S."/>
            <person name="Takaki Y."/>
            <person name="Nagai Y."/>
            <person name="Toyoda A."/>
            <person name="Suzuki Y."/>
            <person name="Arimoto A."/>
            <person name="Ishii H."/>
            <person name="Satoh N."/>
            <person name="Nishiyama T."/>
            <person name="Hasebe M."/>
            <person name="Maruyama T."/>
            <person name="Minagawa J."/>
            <person name="Obokata J."/>
            <person name="Shigenobu S."/>
        </authorList>
    </citation>
    <scope>NUCLEOTIDE SEQUENCE [LARGE SCALE GENOMIC DNA]</scope>
</reference>
<dbReference type="Proteomes" id="UP000735302">
    <property type="component" value="Unassembled WGS sequence"/>
</dbReference>
<protein>
    <submittedName>
        <fullName evidence="1">PiggyBac transposable element-derived protein 4</fullName>
    </submittedName>
</protein>
<keyword evidence="2" id="KW-1185">Reference proteome</keyword>
<proteinExistence type="predicted"/>
<comment type="caution">
    <text evidence="1">The sequence shown here is derived from an EMBL/GenBank/DDBJ whole genome shotgun (WGS) entry which is preliminary data.</text>
</comment>
<evidence type="ECO:0000313" key="1">
    <source>
        <dbReference type="EMBL" id="GFO32627.1"/>
    </source>
</evidence>
<gene>
    <name evidence="1" type="ORF">PoB_005913200</name>
</gene>
<dbReference type="EMBL" id="BLXT01006644">
    <property type="protein sequence ID" value="GFO32627.1"/>
    <property type="molecule type" value="Genomic_DNA"/>
</dbReference>
<organism evidence="1 2">
    <name type="scientific">Plakobranchus ocellatus</name>
    <dbReference type="NCBI Taxonomy" id="259542"/>
    <lineage>
        <taxon>Eukaryota</taxon>
        <taxon>Metazoa</taxon>
        <taxon>Spiralia</taxon>
        <taxon>Lophotrochozoa</taxon>
        <taxon>Mollusca</taxon>
        <taxon>Gastropoda</taxon>
        <taxon>Heterobranchia</taxon>
        <taxon>Euthyneura</taxon>
        <taxon>Panpulmonata</taxon>
        <taxon>Sacoglossa</taxon>
        <taxon>Placobranchoidea</taxon>
        <taxon>Plakobranchidae</taxon>
        <taxon>Plakobranchus</taxon>
    </lineage>
</organism>